<organism evidence="1 2">
    <name type="scientific">Taenia crassiceps</name>
    <dbReference type="NCBI Taxonomy" id="6207"/>
    <lineage>
        <taxon>Eukaryota</taxon>
        <taxon>Metazoa</taxon>
        <taxon>Spiralia</taxon>
        <taxon>Lophotrochozoa</taxon>
        <taxon>Platyhelminthes</taxon>
        <taxon>Cestoda</taxon>
        <taxon>Eucestoda</taxon>
        <taxon>Cyclophyllidea</taxon>
        <taxon>Taeniidae</taxon>
        <taxon>Taenia</taxon>
    </lineage>
</organism>
<evidence type="ECO:0000313" key="2">
    <source>
        <dbReference type="Proteomes" id="UP001651158"/>
    </source>
</evidence>
<reference evidence="1 2" key="1">
    <citation type="journal article" date="2022" name="Front. Cell. Infect. Microbiol.">
        <title>The Genomes of Two Strains of Taenia crassiceps the Animal Model for the Study of Human Cysticercosis.</title>
        <authorList>
            <person name="Bobes R.J."/>
            <person name="Estrada K."/>
            <person name="Rios-Valencia D.G."/>
            <person name="Calderon-Gallegos A."/>
            <person name="de la Torre P."/>
            <person name="Carrero J.C."/>
            <person name="Sanchez-Flores A."/>
            <person name="Laclette J.P."/>
        </authorList>
    </citation>
    <scope>NUCLEOTIDE SEQUENCE [LARGE SCALE GENOMIC DNA]</scope>
    <source>
        <strain evidence="1">WFUcys</strain>
    </source>
</reference>
<dbReference type="EMBL" id="JAKROA010000002">
    <property type="protein sequence ID" value="KAL5109985.1"/>
    <property type="molecule type" value="Genomic_DNA"/>
</dbReference>
<protein>
    <submittedName>
        <fullName evidence="1">Uncharacterized protein</fullName>
    </submittedName>
</protein>
<sequence>MPNLLEFVNAHPGLIKCILSSSADCLFQFTLYTILGCNRRSCSSSSLLDSSKGTAMATSVIHQTLLNFLDSFPIT</sequence>
<keyword evidence="2" id="KW-1185">Reference proteome</keyword>
<comment type="caution">
    <text evidence="1">The sequence shown here is derived from an EMBL/GenBank/DDBJ whole genome shotgun (WGS) entry which is preliminary data.</text>
</comment>
<gene>
    <name evidence="1" type="ORF">TcWFU_002658</name>
</gene>
<proteinExistence type="predicted"/>
<name>A0ABR4QK20_9CEST</name>
<evidence type="ECO:0000313" key="1">
    <source>
        <dbReference type="EMBL" id="KAL5109985.1"/>
    </source>
</evidence>
<dbReference type="Proteomes" id="UP001651158">
    <property type="component" value="Unassembled WGS sequence"/>
</dbReference>
<accession>A0ABR4QK20</accession>